<dbReference type="AlphaFoldDB" id="A0A1M4V290"/>
<reference evidence="1 2" key="1">
    <citation type="submission" date="2016-11" db="EMBL/GenBank/DDBJ databases">
        <authorList>
            <person name="Jaros S."/>
            <person name="Januszkiewicz K."/>
            <person name="Wedrychowicz H."/>
        </authorList>
    </citation>
    <scope>NUCLEOTIDE SEQUENCE [LARGE SCALE GENOMIC DNA]</scope>
    <source>
        <strain evidence="1 2">DSM 10502</strain>
    </source>
</reference>
<evidence type="ECO:0000313" key="2">
    <source>
        <dbReference type="Proteomes" id="UP000184404"/>
    </source>
</evidence>
<gene>
    <name evidence="1" type="ORF">SAMN02745190_00854</name>
</gene>
<dbReference type="EMBL" id="FQUG01000003">
    <property type="protein sequence ID" value="SHE62998.1"/>
    <property type="molecule type" value="Genomic_DNA"/>
</dbReference>
<dbReference type="STRING" id="1123243.SAMN02745190_00854"/>
<dbReference type="Proteomes" id="UP000184404">
    <property type="component" value="Unassembled WGS sequence"/>
</dbReference>
<organism evidence="1 2">
    <name type="scientific">Schwartzia succinivorans DSM 10502</name>
    <dbReference type="NCBI Taxonomy" id="1123243"/>
    <lineage>
        <taxon>Bacteria</taxon>
        <taxon>Bacillati</taxon>
        <taxon>Bacillota</taxon>
        <taxon>Negativicutes</taxon>
        <taxon>Selenomonadales</taxon>
        <taxon>Selenomonadaceae</taxon>
        <taxon>Schwartzia</taxon>
    </lineage>
</organism>
<protein>
    <submittedName>
        <fullName evidence="1">Uncharacterized protein</fullName>
    </submittedName>
</protein>
<evidence type="ECO:0000313" key="1">
    <source>
        <dbReference type="EMBL" id="SHE62998.1"/>
    </source>
</evidence>
<dbReference type="RefSeq" id="WP_159430468.1">
    <property type="nucleotide sequence ID" value="NZ_FQUG01000003.1"/>
</dbReference>
<keyword evidence="2" id="KW-1185">Reference proteome</keyword>
<sequence length="101" mass="11512">MPKALNKVISDYVSGRDPNGNSTAWLTLLGLCEDTELRIYLFFSRACGAELAPDKKYGIKLVPFGDKTLWEWLRKNVFIPKGDYLCSLLKRTAEIEEVLRT</sequence>
<proteinExistence type="predicted"/>
<accession>A0A1M4V290</accession>
<name>A0A1M4V290_9FIRM</name>